<protein>
    <recommendedName>
        <fullName evidence="2">Peptide deformylase</fullName>
        <shortName evidence="2">PDF</shortName>
        <ecNumber evidence="2">3.5.1.88</ecNumber>
    </recommendedName>
    <alternativeName>
        <fullName evidence="2">Polypeptide deformylase</fullName>
    </alternativeName>
</protein>
<keyword evidence="2" id="KW-0408">Iron</keyword>
<evidence type="ECO:0000313" key="3">
    <source>
        <dbReference type="EMBL" id="OGZ34731.1"/>
    </source>
</evidence>
<feature type="binding site" evidence="2">
    <location>
        <position position="133"/>
    </location>
    <ligand>
        <name>Fe cation</name>
        <dbReference type="ChEBI" id="CHEBI:24875"/>
    </ligand>
</feature>
<dbReference type="CDD" id="cd00487">
    <property type="entry name" value="Pep_deformylase"/>
    <property type="match status" value="1"/>
</dbReference>
<comment type="cofactor">
    <cofactor evidence="2">
        <name>Fe(2+)</name>
        <dbReference type="ChEBI" id="CHEBI:29033"/>
    </cofactor>
    <text evidence="2">Binds 1 Fe(2+) ion.</text>
</comment>
<comment type="caution">
    <text evidence="3">The sequence shown here is derived from an EMBL/GenBank/DDBJ whole genome shotgun (WGS) entry which is preliminary data.</text>
</comment>
<reference evidence="3 4" key="1">
    <citation type="journal article" date="2016" name="Nat. Commun.">
        <title>Thousands of microbial genomes shed light on interconnected biogeochemical processes in an aquifer system.</title>
        <authorList>
            <person name="Anantharaman K."/>
            <person name="Brown C.T."/>
            <person name="Hug L.A."/>
            <person name="Sharon I."/>
            <person name="Castelle C.J."/>
            <person name="Probst A.J."/>
            <person name="Thomas B.C."/>
            <person name="Singh A."/>
            <person name="Wilkins M.J."/>
            <person name="Karaoz U."/>
            <person name="Brodie E.L."/>
            <person name="Williams K.H."/>
            <person name="Hubbard S.S."/>
            <person name="Banfield J.F."/>
        </authorList>
    </citation>
    <scope>NUCLEOTIDE SEQUENCE [LARGE SCALE GENOMIC DNA]</scope>
</reference>
<comment type="similarity">
    <text evidence="1 2">Belongs to the polypeptide deformylase family.</text>
</comment>
<dbReference type="InterPro" id="IPR036821">
    <property type="entry name" value="Peptide_deformylase_sf"/>
</dbReference>
<feature type="binding site" evidence="2">
    <location>
        <position position="129"/>
    </location>
    <ligand>
        <name>Fe cation</name>
        <dbReference type="ChEBI" id="CHEBI:24875"/>
    </ligand>
</feature>
<dbReference type="PANTHER" id="PTHR10458">
    <property type="entry name" value="PEPTIDE DEFORMYLASE"/>
    <property type="match status" value="1"/>
</dbReference>
<keyword evidence="2" id="KW-0648">Protein biosynthesis</keyword>
<keyword evidence="2" id="KW-0479">Metal-binding</keyword>
<evidence type="ECO:0000313" key="4">
    <source>
        <dbReference type="Proteomes" id="UP000177725"/>
    </source>
</evidence>
<dbReference type="AlphaFoldDB" id="A0A1G2FAZ2"/>
<sequence>MIREIKTYPDKVLKQKAKRVGVIDAEIKKLIGDMVETMLTKDGAGLAANQLGELKQVIAVNTVKSALVLINPKIIKRDGRVVATEGCLSLPGFELEVRRPQKIVVEYLDKSGKGQKLKASDLLARVICHEADHLQGKTLLDKLPLFKRWAIKRKLKKATK</sequence>
<dbReference type="Gene3D" id="3.90.45.10">
    <property type="entry name" value="Peptide deformylase"/>
    <property type="match status" value="1"/>
</dbReference>
<dbReference type="GO" id="GO:0042586">
    <property type="term" value="F:peptide deformylase activity"/>
    <property type="evidence" value="ECO:0007669"/>
    <property type="project" value="UniProtKB-UniRule"/>
</dbReference>
<dbReference type="InterPro" id="IPR023635">
    <property type="entry name" value="Peptide_deformylase"/>
</dbReference>
<dbReference type="Proteomes" id="UP000177725">
    <property type="component" value="Unassembled WGS sequence"/>
</dbReference>
<dbReference type="EC" id="3.5.1.88" evidence="2"/>
<accession>A0A1G2FAZ2</accession>
<dbReference type="GO" id="GO:0046872">
    <property type="term" value="F:metal ion binding"/>
    <property type="evidence" value="ECO:0007669"/>
    <property type="project" value="UniProtKB-KW"/>
</dbReference>
<dbReference type="NCBIfam" id="NF001159">
    <property type="entry name" value="PRK00150.1-3"/>
    <property type="match status" value="1"/>
</dbReference>
<dbReference type="GO" id="GO:0006412">
    <property type="term" value="P:translation"/>
    <property type="evidence" value="ECO:0007669"/>
    <property type="project" value="UniProtKB-UniRule"/>
</dbReference>
<feature type="binding site" evidence="2">
    <location>
        <position position="87"/>
    </location>
    <ligand>
        <name>Fe cation</name>
        <dbReference type="ChEBI" id="CHEBI:24875"/>
    </ligand>
</feature>
<organism evidence="3 4">
    <name type="scientific">Candidatus Portnoybacteria bacterium RBG_13_41_18</name>
    <dbReference type="NCBI Taxonomy" id="1801991"/>
    <lineage>
        <taxon>Bacteria</taxon>
        <taxon>Candidatus Portnoyibacteriota</taxon>
    </lineage>
</organism>
<name>A0A1G2FAZ2_9BACT</name>
<comment type="catalytic activity">
    <reaction evidence="2">
        <text>N-terminal N-formyl-L-methionyl-[peptide] + H2O = N-terminal L-methionyl-[peptide] + formate</text>
        <dbReference type="Rhea" id="RHEA:24420"/>
        <dbReference type="Rhea" id="RHEA-COMP:10639"/>
        <dbReference type="Rhea" id="RHEA-COMP:10640"/>
        <dbReference type="ChEBI" id="CHEBI:15377"/>
        <dbReference type="ChEBI" id="CHEBI:15740"/>
        <dbReference type="ChEBI" id="CHEBI:49298"/>
        <dbReference type="ChEBI" id="CHEBI:64731"/>
        <dbReference type="EC" id="3.5.1.88"/>
    </reaction>
</comment>
<proteinExistence type="inferred from homology"/>
<feature type="active site" evidence="2">
    <location>
        <position position="130"/>
    </location>
</feature>
<dbReference type="PIRSF" id="PIRSF004749">
    <property type="entry name" value="Pep_def"/>
    <property type="match status" value="1"/>
</dbReference>
<dbReference type="Pfam" id="PF01327">
    <property type="entry name" value="Pep_deformylase"/>
    <property type="match status" value="1"/>
</dbReference>
<keyword evidence="2" id="KW-0378">Hydrolase</keyword>
<dbReference type="PRINTS" id="PR01576">
    <property type="entry name" value="PDEFORMYLASE"/>
</dbReference>
<dbReference type="NCBIfam" id="TIGR00079">
    <property type="entry name" value="pept_deformyl"/>
    <property type="match status" value="1"/>
</dbReference>
<evidence type="ECO:0000256" key="1">
    <source>
        <dbReference type="ARBA" id="ARBA00010759"/>
    </source>
</evidence>
<dbReference type="PANTHER" id="PTHR10458:SF22">
    <property type="entry name" value="PEPTIDE DEFORMYLASE"/>
    <property type="match status" value="1"/>
</dbReference>
<comment type="function">
    <text evidence="2">Removes the formyl group from the N-terminal Met of newly synthesized proteins. Requires at least a dipeptide for an efficient rate of reaction. N-terminal L-methionine is a prerequisite for activity but the enzyme has broad specificity at other positions.</text>
</comment>
<dbReference type="SUPFAM" id="SSF56420">
    <property type="entry name" value="Peptide deformylase"/>
    <property type="match status" value="1"/>
</dbReference>
<dbReference type="EMBL" id="MHMV01000013">
    <property type="protein sequence ID" value="OGZ34731.1"/>
    <property type="molecule type" value="Genomic_DNA"/>
</dbReference>
<evidence type="ECO:0000256" key="2">
    <source>
        <dbReference type="HAMAP-Rule" id="MF_00163"/>
    </source>
</evidence>
<dbReference type="HAMAP" id="MF_00163">
    <property type="entry name" value="Pep_deformylase"/>
    <property type="match status" value="1"/>
</dbReference>
<gene>
    <name evidence="2" type="primary">def</name>
    <name evidence="3" type="ORF">A2174_02195</name>
</gene>